<accession>A0ACB9JWI7</accession>
<evidence type="ECO:0000313" key="2">
    <source>
        <dbReference type="Proteomes" id="UP001056120"/>
    </source>
</evidence>
<protein>
    <submittedName>
        <fullName evidence="1">Uncharacterized protein</fullName>
    </submittedName>
</protein>
<reference evidence="1 2" key="2">
    <citation type="journal article" date="2022" name="Mol. Ecol. Resour.">
        <title>The genomes of chicory, endive, great burdock and yacon provide insights into Asteraceae paleo-polyploidization history and plant inulin production.</title>
        <authorList>
            <person name="Fan W."/>
            <person name="Wang S."/>
            <person name="Wang H."/>
            <person name="Wang A."/>
            <person name="Jiang F."/>
            <person name="Liu H."/>
            <person name="Zhao H."/>
            <person name="Xu D."/>
            <person name="Zhang Y."/>
        </authorList>
    </citation>
    <scope>NUCLEOTIDE SEQUENCE [LARGE SCALE GENOMIC DNA]</scope>
    <source>
        <strain evidence="2">cv. Yunnan</strain>
        <tissue evidence="1">Leaves</tissue>
    </source>
</reference>
<comment type="caution">
    <text evidence="1">The sequence shown here is derived from an EMBL/GenBank/DDBJ whole genome shotgun (WGS) entry which is preliminary data.</text>
</comment>
<organism evidence="1 2">
    <name type="scientific">Smallanthus sonchifolius</name>
    <dbReference type="NCBI Taxonomy" id="185202"/>
    <lineage>
        <taxon>Eukaryota</taxon>
        <taxon>Viridiplantae</taxon>
        <taxon>Streptophyta</taxon>
        <taxon>Embryophyta</taxon>
        <taxon>Tracheophyta</taxon>
        <taxon>Spermatophyta</taxon>
        <taxon>Magnoliopsida</taxon>
        <taxon>eudicotyledons</taxon>
        <taxon>Gunneridae</taxon>
        <taxon>Pentapetalae</taxon>
        <taxon>asterids</taxon>
        <taxon>campanulids</taxon>
        <taxon>Asterales</taxon>
        <taxon>Asteraceae</taxon>
        <taxon>Asteroideae</taxon>
        <taxon>Heliantheae alliance</taxon>
        <taxon>Millerieae</taxon>
        <taxon>Smallanthus</taxon>
    </lineage>
</organism>
<sequence>MDVRSVVEAVSTDDDDAPVYQVESLCMRCGENILLSAFECPHCGERNNEVQFAGEIQPRGSCYRLEVSSGDQKMLDRQVVKSETATIKIPQLDFEIPPESQRGSLTTVEGILVRAADELLALQEERKLYHSVLVPSAQHVLHIVKILTTMICNRYAPSPDPSLSIDFYERTPEQQSSLGYLVDQSQTREQGNDASSRNQTSESHGSVGAVAGRRAIAQGNSAEFAETLFRYSAPEEVR</sequence>
<dbReference type="Proteomes" id="UP001056120">
    <property type="component" value="Linkage Group LG02"/>
</dbReference>
<proteinExistence type="predicted"/>
<evidence type="ECO:0000313" key="1">
    <source>
        <dbReference type="EMBL" id="KAI3824400.1"/>
    </source>
</evidence>
<reference evidence="2" key="1">
    <citation type="journal article" date="2022" name="Mol. Ecol. Resour.">
        <title>The genomes of chicory, endive, great burdock and yacon provide insights into Asteraceae palaeo-polyploidization history and plant inulin production.</title>
        <authorList>
            <person name="Fan W."/>
            <person name="Wang S."/>
            <person name="Wang H."/>
            <person name="Wang A."/>
            <person name="Jiang F."/>
            <person name="Liu H."/>
            <person name="Zhao H."/>
            <person name="Xu D."/>
            <person name="Zhang Y."/>
        </authorList>
    </citation>
    <scope>NUCLEOTIDE SEQUENCE [LARGE SCALE GENOMIC DNA]</scope>
    <source>
        <strain evidence="2">cv. Yunnan</strain>
    </source>
</reference>
<name>A0ACB9JWI7_9ASTR</name>
<dbReference type="EMBL" id="CM042019">
    <property type="protein sequence ID" value="KAI3824400.1"/>
    <property type="molecule type" value="Genomic_DNA"/>
</dbReference>
<gene>
    <name evidence="1" type="ORF">L1987_05858</name>
</gene>
<keyword evidence="2" id="KW-1185">Reference proteome</keyword>